<evidence type="ECO:0000256" key="1">
    <source>
        <dbReference type="SAM" id="MobiDB-lite"/>
    </source>
</evidence>
<feature type="region of interest" description="Disordered" evidence="1">
    <location>
        <begin position="491"/>
        <end position="520"/>
    </location>
</feature>
<keyword evidence="2" id="KW-0732">Signal</keyword>
<comment type="caution">
    <text evidence="3">The sequence shown here is derived from an EMBL/GenBank/DDBJ whole genome shotgun (WGS) entry which is preliminary data.</text>
</comment>
<feature type="compositionally biased region" description="Low complexity" evidence="1">
    <location>
        <begin position="123"/>
        <end position="163"/>
    </location>
</feature>
<feature type="non-terminal residue" evidence="3">
    <location>
        <position position="1"/>
    </location>
</feature>
<feature type="region of interest" description="Disordered" evidence="1">
    <location>
        <begin position="353"/>
        <end position="376"/>
    </location>
</feature>
<gene>
    <name evidence="3" type="ORF">OBRU01_01221</name>
</gene>
<feature type="region of interest" description="Disordered" evidence="1">
    <location>
        <begin position="532"/>
        <end position="564"/>
    </location>
</feature>
<dbReference type="STRING" id="104452.A0A0L7LUA6"/>
<feature type="compositionally biased region" description="Low complexity" evidence="1">
    <location>
        <begin position="212"/>
        <end position="231"/>
    </location>
</feature>
<keyword evidence="4" id="KW-1185">Reference proteome</keyword>
<feature type="region of interest" description="Disordered" evidence="1">
    <location>
        <begin position="25"/>
        <end position="46"/>
    </location>
</feature>
<feature type="compositionally biased region" description="Basic and acidic residues" evidence="1">
    <location>
        <begin position="615"/>
        <end position="626"/>
    </location>
</feature>
<name>A0A0L7LUA6_OPEBR</name>
<feature type="region of interest" description="Disordered" evidence="1">
    <location>
        <begin position="123"/>
        <end position="180"/>
    </location>
</feature>
<dbReference type="AlphaFoldDB" id="A0A0L7LUA6"/>
<feature type="signal peptide" evidence="2">
    <location>
        <begin position="1"/>
        <end position="17"/>
    </location>
</feature>
<proteinExistence type="predicted"/>
<sequence>MMRQLVVLAAVAGLVLARPETYREKEDFQFSRSSSDEGSKSGFYGAQRGNMGGNYERAHNMDPLAQNQMSGLVRTVEGELGDGAKQKTGSIYTAANSRGVYGSGHYDLSNLEGRNFQEGASFGAASGAASGSQSQSALTSQQSASNSAGYGSSQSHSASYGSQTHDSRYRGYNSAGNSEQAFNSNNLQQQVQHSGNLQSVNQYEDRNNAHNSGYYSQAAGYQGQGYDQGSSLSHTSNAYGSDIHSRLVSGTPVRIVIRPGTRVILPVAAQTYDASQSAGSFDQNAINSETEVLHGTEQQVALKPKTKNFESSYSYRKEWEKHDTRPLNGAAPLAIPSVTPYPANSELYEDAQALEQQQQQSSHSSHHSSHSGYNVNSASSRQAVNNAQHSSGVNTGSNAYHAYSGDSGAAYDGAYNRGASGAYNAAANGASSLNQVDDSNTKPKSYQSSYSYHKSWEHQGDPYVIKPSTNGLYDGQASGKMTAASLNQGAYDSSHQYGSQHQSHQSYSRHSNSDADCDENGHTRVVRSYNAHQNEALTRGDSIDQEELGQRTQKQRNTFSEDLGQQTQSEWDNLKELGQQTQATWEQLGQQTVNKWDNLKDEGQQTQMLWGQQETGKKWDKIEDLGQHQTIQWDPNDAGQQTQNTWDKLESGPQSQKAI</sequence>
<dbReference type="Proteomes" id="UP000037510">
    <property type="component" value="Unassembled WGS sequence"/>
</dbReference>
<evidence type="ECO:0000313" key="4">
    <source>
        <dbReference type="Proteomes" id="UP000037510"/>
    </source>
</evidence>
<evidence type="ECO:0000313" key="3">
    <source>
        <dbReference type="EMBL" id="KOB79040.1"/>
    </source>
</evidence>
<reference evidence="3 4" key="1">
    <citation type="journal article" date="2015" name="Genome Biol. Evol.">
        <title>The genome of winter moth (Operophtera brumata) provides a genomic perspective on sexual dimorphism and phenology.</title>
        <authorList>
            <person name="Derks M.F."/>
            <person name="Smit S."/>
            <person name="Salis L."/>
            <person name="Schijlen E."/>
            <person name="Bossers A."/>
            <person name="Mateman C."/>
            <person name="Pijl A.S."/>
            <person name="de Ridder D."/>
            <person name="Groenen M.A."/>
            <person name="Visser M.E."/>
            <person name="Megens H.J."/>
        </authorList>
    </citation>
    <scope>NUCLEOTIDE SEQUENCE [LARGE SCALE GENOMIC DNA]</scope>
    <source>
        <strain evidence="3">WM2013NL</strain>
        <tissue evidence="3">Head and thorax</tissue>
    </source>
</reference>
<accession>A0A0L7LUA6</accession>
<protein>
    <submittedName>
        <fullName evidence="3">Reticulocyte-binding protein 2-like protein</fullName>
    </submittedName>
</protein>
<feature type="compositionally biased region" description="Low complexity" evidence="1">
    <location>
        <begin position="493"/>
        <end position="510"/>
    </location>
</feature>
<dbReference type="EMBL" id="JTDY01000070">
    <property type="protein sequence ID" value="KOB79040.1"/>
    <property type="molecule type" value="Genomic_DNA"/>
</dbReference>
<feature type="region of interest" description="Disordered" evidence="1">
    <location>
        <begin position="611"/>
        <end position="659"/>
    </location>
</feature>
<feature type="non-terminal residue" evidence="3">
    <location>
        <position position="659"/>
    </location>
</feature>
<organism evidence="3 4">
    <name type="scientific">Operophtera brumata</name>
    <name type="common">Winter moth</name>
    <name type="synonym">Phalaena brumata</name>
    <dbReference type="NCBI Taxonomy" id="104452"/>
    <lineage>
        <taxon>Eukaryota</taxon>
        <taxon>Metazoa</taxon>
        <taxon>Ecdysozoa</taxon>
        <taxon>Arthropoda</taxon>
        <taxon>Hexapoda</taxon>
        <taxon>Insecta</taxon>
        <taxon>Pterygota</taxon>
        <taxon>Neoptera</taxon>
        <taxon>Endopterygota</taxon>
        <taxon>Lepidoptera</taxon>
        <taxon>Glossata</taxon>
        <taxon>Ditrysia</taxon>
        <taxon>Geometroidea</taxon>
        <taxon>Geometridae</taxon>
        <taxon>Larentiinae</taxon>
        <taxon>Operophtera</taxon>
    </lineage>
</organism>
<evidence type="ECO:0000256" key="2">
    <source>
        <dbReference type="SAM" id="SignalP"/>
    </source>
</evidence>
<feature type="compositionally biased region" description="Polar residues" evidence="1">
    <location>
        <begin position="550"/>
        <end position="564"/>
    </location>
</feature>
<feature type="region of interest" description="Disordered" evidence="1">
    <location>
        <begin position="206"/>
        <end position="233"/>
    </location>
</feature>
<feature type="compositionally biased region" description="Basic and acidic residues" evidence="1">
    <location>
        <begin position="25"/>
        <end position="39"/>
    </location>
</feature>
<feature type="compositionally biased region" description="Polar residues" evidence="1">
    <location>
        <begin position="627"/>
        <end position="659"/>
    </location>
</feature>
<feature type="chain" id="PRO_5005573717" evidence="2">
    <location>
        <begin position="18"/>
        <end position="659"/>
    </location>
</feature>